<dbReference type="Proteomes" id="UP000450000">
    <property type="component" value="Unassembled WGS sequence"/>
</dbReference>
<dbReference type="InterPro" id="IPR010985">
    <property type="entry name" value="Ribbon_hlx_hlx"/>
</dbReference>
<comment type="caution">
    <text evidence="2">The sequence shown here is derived from an EMBL/GenBank/DDBJ whole genome shotgun (WGS) entry which is preliminary data.</text>
</comment>
<keyword evidence="3" id="KW-1185">Reference proteome</keyword>
<proteinExistence type="predicted"/>
<reference evidence="2 3" key="1">
    <citation type="submission" date="2019-09" db="EMBL/GenBank/DDBJ databases">
        <title>Genome Sequences of Streptomyces kaniharaensis ATCC 21070.</title>
        <authorList>
            <person name="Zhu W."/>
            <person name="De Crecy-Lagard V."/>
            <person name="Richards N.G."/>
        </authorList>
    </citation>
    <scope>NUCLEOTIDE SEQUENCE [LARGE SCALE GENOMIC DNA]</scope>
    <source>
        <strain evidence="2 3">SF-557</strain>
    </source>
</reference>
<dbReference type="SUPFAM" id="SSF47598">
    <property type="entry name" value="Ribbon-helix-helix"/>
    <property type="match status" value="1"/>
</dbReference>
<dbReference type="EMBL" id="WBOF01000012">
    <property type="protein sequence ID" value="MQS18063.1"/>
    <property type="molecule type" value="Genomic_DNA"/>
</dbReference>
<feature type="domain" description="Ribbon-helix-helix protein CopG" evidence="1">
    <location>
        <begin position="16"/>
        <end position="52"/>
    </location>
</feature>
<dbReference type="Pfam" id="PF01402">
    <property type="entry name" value="RHH_1"/>
    <property type="match status" value="1"/>
</dbReference>
<evidence type="ECO:0000259" key="1">
    <source>
        <dbReference type="Pfam" id="PF01402"/>
    </source>
</evidence>
<accession>A0A6N7L710</accession>
<organism evidence="2 3">
    <name type="scientific">Streptomyces kaniharaensis</name>
    <dbReference type="NCBI Taxonomy" id="212423"/>
    <lineage>
        <taxon>Bacteria</taxon>
        <taxon>Bacillati</taxon>
        <taxon>Actinomycetota</taxon>
        <taxon>Actinomycetes</taxon>
        <taxon>Kitasatosporales</taxon>
        <taxon>Streptomycetaceae</taxon>
        <taxon>Streptomyces</taxon>
    </lineage>
</organism>
<dbReference type="InterPro" id="IPR013321">
    <property type="entry name" value="Arc_rbn_hlx_hlx"/>
</dbReference>
<name>A0A6N7L710_9ACTN</name>
<dbReference type="AlphaFoldDB" id="A0A6N7L710"/>
<dbReference type="OrthoDB" id="9998935at2"/>
<dbReference type="CDD" id="cd21631">
    <property type="entry name" value="RHH_CopG_NikR-like"/>
    <property type="match status" value="1"/>
</dbReference>
<evidence type="ECO:0000313" key="3">
    <source>
        <dbReference type="Proteomes" id="UP000450000"/>
    </source>
</evidence>
<dbReference type="RefSeq" id="WP_153472153.1">
    <property type="nucleotide sequence ID" value="NZ_WBOF01000012.1"/>
</dbReference>
<dbReference type="Gene3D" id="1.10.1220.10">
    <property type="entry name" value="Met repressor-like"/>
    <property type="match status" value="1"/>
</dbReference>
<sequence>MPKPNLGGRPEIGPKVEIRLPADIAARIAELAKEEGVNRSEMIRRLLREALAAHT</sequence>
<gene>
    <name evidence="2" type="ORF">F7Q99_39225</name>
</gene>
<evidence type="ECO:0000313" key="2">
    <source>
        <dbReference type="EMBL" id="MQS18063.1"/>
    </source>
</evidence>
<dbReference type="InterPro" id="IPR002145">
    <property type="entry name" value="CopG"/>
</dbReference>
<dbReference type="GO" id="GO:0006355">
    <property type="term" value="P:regulation of DNA-templated transcription"/>
    <property type="evidence" value="ECO:0007669"/>
    <property type="project" value="InterPro"/>
</dbReference>
<protein>
    <submittedName>
        <fullName evidence="2">CopG family transcriptional regulator</fullName>
    </submittedName>
</protein>